<evidence type="ECO:0000259" key="1">
    <source>
        <dbReference type="Pfam" id="PF13454"/>
    </source>
</evidence>
<evidence type="ECO:0000313" key="2">
    <source>
        <dbReference type="EMBL" id="MCF4007460.1"/>
    </source>
</evidence>
<keyword evidence="3" id="KW-1185">Reference proteome</keyword>
<dbReference type="InterPro" id="IPR038732">
    <property type="entry name" value="HpyO/CreE_NAD-binding"/>
</dbReference>
<protein>
    <submittedName>
        <fullName evidence="2">FAD/NAD(P)-binding protein</fullName>
    </submittedName>
</protein>
<name>A0A9X1TYM5_9CORY</name>
<dbReference type="PANTHER" id="PTHR40254">
    <property type="entry name" value="BLR0577 PROTEIN"/>
    <property type="match status" value="1"/>
</dbReference>
<dbReference type="EMBL" id="JAKGSI010000005">
    <property type="protein sequence ID" value="MCF4007460.1"/>
    <property type="molecule type" value="Genomic_DNA"/>
</dbReference>
<dbReference type="InterPro" id="IPR052189">
    <property type="entry name" value="L-asp_N-monooxygenase_NS-form"/>
</dbReference>
<dbReference type="RefSeq" id="WP_236119600.1">
    <property type="nucleotide sequence ID" value="NZ_JAKGSI010000005.1"/>
</dbReference>
<proteinExistence type="predicted"/>
<dbReference type="AlphaFoldDB" id="A0A9X1TYM5"/>
<comment type="caution">
    <text evidence="2">The sequence shown here is derived from an EMBL/GenBank/DDBJ whole genome shotgun (WGS) entry which is preliminary data.</text>
</comment>
<organism evidence="2 3">
    <name type="scientific">Corynebacterium uropygiale</name>
    <dbReference type="NCBI Taxonomy" id="1775911"/>
    <lineage>
        <taxon>Bacteria</taxon>
        <taxon>Bacillati</taxon>
        <taxon>Actinomycetota</taxon>
        <taxon>Actinomycetes</taxon>
        <taxon>Mycobacteriales</taxon>
        <taxon>Corynebacteriaceae</taxon>
        <taxon>Corynebacterium</taxon>
    </lineage>
</organism>
<dbReference type="Proteomes" id="UP001139336">
    <property type="component" value="Unassembled WGS sequence"/>
</dbReference>
<dbReference type="PANTHER" id="PTHR40254:SF1">
    <property type="entry name" value="BLR0577 PROTEIN"/>
    <property type="match status" value="1"/>
</dbReference>
<sequence length="695" mass="74870">MTTQHSSIAIIGLGPRGVCLVERLAQWSRTEAAAGIDRSVHLHLIDDAPAGAGRIWDPEQTSTLCMNTLAGAVTLFTEPDSGISGPILEGPTLYEWIRLLREPEAAAADLPAAVVETFRLVEVSPEVRERFDEELARSRPESHPSRALYGAYIRWCLNVALHLLDDSVTVHHHQARALSIRAARTAGTAGASAGADAENPGDGRSRDVIRLSDGTEVAADATVIAPGWLRPAPTPEEERLAEAVASHPGLTWVRPDNPVEQPIEEVPEEGAVLVRGMGMGFFDVMALLTIDRGGRFIEDDSARSGLRYELSGREPHLLVTSHRGYPYLPKSEYHSLPPEAAIPRLRAQKKRLRPFYPGPEAPAPSSVDFRTELWPAILRDAAEDYYRTLGRTRPEAFAGPSPDTAVESILRRLEAAPDEGLLDALPSLAEPEVPEASDRLDLRPLLTPLQGSFGSVEELGAHIGERMAGDIAEAVGARDSALKSALWSISASRKPASIIGAEGAFTLDSRPTLSAFMSLGQMVGSGPPLFRTRQLLALYDAGLVTFLGADPQLSLGENGQWEIRTASLPGEVFHSPVLVDAWMHRPHVGRRDPADPLLDSLADEQRIRPFSLRGPEGTAVETGSPEVERGRRLLVHPDGSPDARVHLVGIPTYAQMPDTTISPIPGSQALMLQETSAAARSVWEIIGGDAVTASA</sequence>
<evidence type="ECO:0000313" key="3">
    <source>
        <dbReference type="Proteomes" id="UP001139336"/>
    </source>
</evidence>
<dbReference type="Pfam" id="PF13454">
    <property type="entry name" value="NAD_binding_9"/>
    <property type="match status" value="1"/>
</dbReference>
<reference evidence="2" key="1">
    <citation type="submission" date="2022-01" db="EMBL/GenBank/DDBJ databases">
        <title>Corynebacterium sp. nov isolated from isolated from the feces of the greater white-fronted geese (Anser albifrons) at Poyang Lake, PR China.</title>
        <authorList>
            <person name="Liu Q."/>
        </authorList>
    </citation>
    <scope>NUCLEOTIDE SEQUENCE</scope>
    <source>
        <strain evidence="2">JCM 32435</strain>
    </source>
</reference>
<feature type="domain" description="FAD-dependent urate hydroxylase HpyO/Asp monooxygenase CreE-like FAD/NAD(P)-binding" evidence="1">
    <location>
        <begin position="9"/>
        <end position="186"/>
    </location>
</feature>
<accession>A0A9X1TYM5</accession>
<gene>
    <name evidence="2" type="ORF">L1O03_09815</name>
</gene>